<feature type="domain" description="Metallo-beta-lactamase" evidence="2">
    <location>
        <begin position="1"/>
        <end position="208"/>
    </location>
</feature>
<reference evidence="4 5" key="2">
    <citation type="journal article" date="2010" name="Proc. Natl. Acad. Sci. U.S.A.">
        <title>Enigmatic, ultrasmall, uncultivated Archaea.</title>
        <authorList>
            <person name="Baker B.J."/>
            <person name="Comolli L.R."/>
            <person name="Dick G.J."/>
            <person name="Hauser L.J."/>
            <person name="Hyatt D."/>
            <person name="Dill B.D."/>
            <person name="Land M.L."/>
            <person name="Verberkmoes N.C."/>
            <person name="Hettich R.L."/>
            <person name="Banfield J.F."/>
        </authorList>
    </citation>
    <scope>NUCLEOTIDE SEQUENCE [LARGE SCALE GENOMIC DNA]</scope>
    <source>
        <strain evidence="4">ARMAN-2</strain>
    </source>
</reference>
<keyword evidence="5" id="KW-1185">Reference proteome</keyword>
<feature type="domain" description="Beta-Casp" evidence="3">
    <location>
        <begin position="213"/>
        <end position="338"/>
    </location>
</feature>
<dbReference type="SMART" id="SM01027">
    <property type="entry name" value="Beta-Casp"/>
    <property type="match status" value="1"/>
</dbReference>
<sequence length="419" mass="46548">MVESGSTRILLDAGVKLGSEDQFPKITDEELGNIDAVFISHAHLDHCGYVPHIYSAEYRGEVYATKPTLELMQVLISDYMRISEPSNVSKKGLSEMLKHQRAVEYKREISIKDLKITFIPAGHILGSALIRVTDGKNTLIYTGDINLAKTKLLNGADLKNLSGDVLITESTYGGKTDIFESEVSILKSLVYGIKDTIKNGGKVVIPSFAVGRAQEVLLSIDDYINSGAIPKVPIYVDGMINKALRIHRHNVIYCRKELQSRILMSDFDPFKSPNFVPVEKKGTRNAIVTSDESSIIVTTSGMITGGPITFYLQKMAGNSLNKLILVGYQAEGTIGRMLQDGEKSIEIDGKRIKIEMSIEMHHLSAHADRKQLEQIPQRIAGIKKIFIVHGEYSKALSLKEELSKRFETEIPELGHEYLV</sequence>
<evidence type="ECO:0000313" key="5">
    <source>
        <dbReference type="Proteomes" id="UP000332487"/>
    </source>
</evidence>
<dbReference type="Pfam" id="PF16661">
    <property type="entry name" value="Lactamase_B_6"/>
    <property type="match status" value="1"/>
</dbReference>
<dbReference type="InterPro" id="IPR050698">
    <property type="entry name" value="MBL"/>
</dbReference>
<dbReference type="InterPro" id="IPR022712">
    <property type="entry name" value="Beta_Casp"/>
</dbReference>
<dbReference type="PANTHER" id="PTHR11203">
    <property type="entry name" value="CLEAVAGE AND POLYADENYLATION SPECIFICITY FACTOR FAMILY MEMBER"/>
    <property type="match status" value="1"/>
</dbReference>
<dbReference type="GO" id="GO:0004521">
    <property type="term" value="F:RNA endonuclease activity"/>
    <property type="evidence" value="ECO:0007669"/>
    <property type="project" value="TreeGrafter"/>
</dbReference>
<dbReference type="InterPro" id="IPR001279">
    <property type="entry name" value="Metallo-B-lactamas"/>
</dbReference>
<dbReference type="GO" id="GO:0016787">
    <property type="term" value="F:hydrolase activity"/>
    <property type="evidence" value="ECO:0007669"/>
    <property type="project" value="UniProtKB-KW"/>
</dbReference>
<dbReference type="Pfam" id="PF07521">
    <property type="entry name" value="RMMBL"/>
    <property type="match status" value="1"/>
</dbReference>
<dbReference type="AlphaFoldDB" id="C7DIP8"/>
<dbReference type="Pfam" id="PF10996">
    <property type="entry name" value="Beta-Casp"/>
    <property type="match status" value="1"/>
</dbReference>
<gene>
    <name evidence="4" type="ORF">UNLARM2_0936</name>
</gene>
<dbReference type="Gene3D" id="3.40.50.10890">
    <property type="match status" value="1"/>
</dbReference>
<accession>C7DIP8</accession>
<dbReference type="CDD" id="cd16295">
    <property type="entry name" value="TTHA0252-CPSF-like_MBL-fold"/>
    <property type="match status" value="1"/>
</dbReference>
<dbReference type="Gene3D" id="3.60.15.10">
    <property type="entry name" value="Ribonuclease Z/Hydroxyacylglutathione hydrolase-like"/>
    <property type="match status" value="1"/>
</dbReference>
<evidence type="ECO:0000313" key="4">
    <source>
        <dbReference type="EMBL" id="EET89822.1"/>
    </source>
</evidence>
<proteinExistence type="predicted"/>
<reference evidence="4 5" key="1">
    <citation type="journal article" date="2009" name="Genome Biol.">
        <title>Community-wide analysis of microbial genome sequence signatures.</title>
        <authorList>
            <person name="Dick G.J."/>
            <person name="Andersson A.F."/>
            <person name="Baker B.J."/>
            <person name="Simmons S.L."/>
            <person name="Thomas B.C."/>
            <person name="Yelton A.P."/>
            <person name="Banfield J.F."/>
        </authorList>
    </citation>
    <scope>NUCLEOTIDE SEQUENCE [LARGE SCALE GENOMIC DNA]</scope>
    <source>
        <strain evidence="4">ARMAN-2</strain>
    </source>
</reference>
<evidence type="ECO:0000256" key="1">
    <source>
        <dbReference type="ARBA" id="ARBA00022801"/>
    </source>
</evidence>
<keyword evidence="1" id="KW-0378">Hydrolase</keyword>
<dbReference type="InterPro" id="IPR011108">
    <property type="entry name" value="RMMBL"/>
</dbReference>
<dbReference type="EMBL" id="GG697241">
    <property type="protein sequence ID" value="EET89822.1"/>
    <property type="molecule type" value="Genomic_DNA"/>
</dbReference>
<dbReference type="InterPro" id="IPR036866">
    <property type="entry name" value="RibonucZ/Hydroxyglut_hydro"/>
</dbReference>
<dbReference type="Proteomes" id="UP000332487">
    <property type="component" value="Unassembled WGS sequence"/>
</dbReference>
<dbReference type="SUPFAM" id="SSF56281">
    <property type="entry name" value="Metallo-hydrolase/oxidoreductase"/>
    <property type="match status" value="1"/>
</dbReference>
<protein>
    <submittedName>
        <fullName evidence="4">Beta-lactamase domain protein</fullName>
    </submittedName>
</protein>
<dbReference type="PANTHER" id="PTHR11203:SF37">
    <property type="entry name" value="INTEGRATOR COMPLEX SUBUNIT 11"/>
    <property type="match status" value="1"/>
</dbReference>
<evidence type="ECO:0000259" key="2">
    <source>
        <dbReference type="SMART" id="SM00849"/>
    </source>
</evidence>
<name>C7DIP8_MICA2</name>
<organism evidence="4 5">
    <name type="scientific">Candidatus Micrarchaeum acidiphilum ARMAN-2</name>
    <dbReference type="NCBI Taxonomy" id="425595"/>
    <lineage>
        <taxon>Archaea</taxon>
        <taxon>Candidatus Micrarchaeota</taxon>
        <taxon>Candidatus Micrarchaeia</taxon>
        <taxon>Candidatus Micrarchaeales</taxon>
        <taxon>Candidatus Micrarchaeaceae</taxon>
        <taxon>Candidatus Micrarchaeum</taxon>
    </lineage>
</organism>
<dbReference type="SMART" id="SM00849">
    <property type="entry name" value="Lactamase_B"/>
    <property type="match status" value="1"/>
</dbReference>
<evidence type="ECO:0000259" key="3">
    <source>
        <dbReference type="SMART" id="SM01027"/>
    </source>
</evidence>